<comment type="similarity">
    <text evidence="1">Belongs to the amidase family.</text>
</comment>
<reference evidence="3 4" key="1">
    <citation type="submission" date="2016-01" db="EMBL/GenBank/DDBJ databases">
        <authorList>
            <person name="Oliw E.H."/>
        </authorList>
    </citation>
    <scope>NUCLEOTIDE SEQUENCE [LARGE SCALE GENOMIC DNA]</scope>
    <source>
        <strain evidence="3 4">KA00635</strain>
    </source>
</reference>
<protein>
    <submittedName>
        <fullName evidence="3">Amidase</fullName>
    </submittedName>
</protein>
<dbReference type="PATRIC" id="fig|87541.4.peg.362"/>
<dbReference type="Pfam" id="PF01425">
    <property type="entry name" value="Amidase"/>
    <property type="match status" value="1"/>
</dbReference>
<dbReference type="GO" id="GO:0003824">
    <property type="term" value="F:catalytic activity"/>
    <property type="evidence" value="ECO:0007669"/>
    <property type="project" value="InterPro"/>
</dbReference>
<name>A0A133Y3M2_9LACT</name>
<dbReference type="STRING" id="87541.AWM71_02430"/>
<comment type="caution">
    <text evidence="3">The sequence shown here is derived from an EMBL/GenBank/DDBJ whole genome shotgun (WGS) entry which is preliminary data.</text>
</comment>
<evidence type="ECO:0000313" key="3">
    <source>
        <dbReference type="EMBL" id="KXB37802.1"/>
    </source>
</evidence>
<sequence length="490" mass="53330">MLLMISFKAHNSDATALAHRIQKGDISPIEAVEECFKRLPDLQKKTNALTYLDKEGAKNYIHHHLPKKAPFRGVPILLKGLGHAFKGYPSTAGSRLLKDAHYPQTDFFTQSLLDAGFVPIGQTNVPEFGLKYISDSALFGPVKNPMNPAYYAGGSSGGSAAAVKSGMVAIASASDGGGSIRIPASFCGLVGLKPTRGRTATGPTSFRGWEGAAIHFVLAKSVRDTASALLALQRQQDASPFQAPLLQEKDFDQAFDALHTLTIAYSTESPLGEKVSDEAILAVEKTAEALSKLGFNVKRATPKIDGKTLLKGYYLMNAAEMQAEFQSMEEAFQSPIQMGEVEPISYGLAQLGKEIKAFEYPKIFNQWDQAAYAMSLFHKDFDLFLQPTTMSPAPALSDTLYQEKDLEDLTKWSQTGNREQLFATLYSLFSTGHLTASWPFIYNLTGQPALTLPLHNCANGLPLGVMFSAPKGREDLLLALAAFLENNDLF</sequence>
<gene>
    <name evidence="3" type="ORF">HMPREF3187_00361</name>
</gene>
<evidence type="ECO:0000313" key="4">
    <source>
        <dbReference type="Proteomes" id="UP000070422"/>
    </source>
</evidence>
<dbReference type="SUPFAM" id="SSF75304">
    <property type="entry name" value="Amidase signature (AS) enzymes"/>
    <property type="match status" value="1"/>
</dbReference>
<evidence type="ECO:0000256" key="1">
    <source>
        <dbReference type="ARBA" id="ARBA00009199"/>
    </source>
</evidence>
<dbReference type="Gene3D" id="3.90.1300.10">
    <property type="entry name" value="Amidase signature (AS) domain"/>
    <property type="match status" value="1"/>
</dbReference>
<dbReference type="EMBL" id="LSCQ01000019">
    <property type="protein sequence ID" value="KXB37802.1"/>
    <property type="molecule type" value="Genomic_DNA"/>
</dbReference>
<dbReference type="PANTHER" id="PTHR11895:SF7">
    <property type="entry name" value="GLUTAMYL-TRNA(GLN) AMIDOTRANSFERASE SUBUNIT A, MITOCHONDRIAL"/>
    <property type="match status" value="1"/>
</dbReference>
<dbReference type="InterPro" id="IPR036928">
    <property type="entry name" value="AS_sf"/>
</dbReference>
<feature type="domain" description="Amidase" evidence="2">
    <location>
        <begin position="30"/>
        <end position="478"/>
    </location>
</feature>
<evidence type="ECO:0000259" key="2">
    <source>
        <dbReference type="Pfam" id="PF01425"/>
    </source>
</evidence>
<dbReference type="OrthoDB" id="9811471at2"/>
<dbReference type="InterPro" id="IPR000120">
    <property type="entry name" value="Amidase"/>
</dbReference>
<proteinExistence type="inferred from homology"/>
<organism evidence="3 4">
    <name type="scientific">Aerococcus christensenii</name>
    <dbReference type="NCBI Taxonomy" id="87541"/>
    <lineage>
        <taxon>Bacteria</taxon>
        <taxon>Bacillati</taxon>
        <taxon>Bacillota</taxon>
        <taxon>Bacilli</taxon>
        <taxon>Lactobacillales</taxon>
        <taxon>Aerococcaceae</taxon>
        <taxon>Aerococcus</taxon>
    </lineage>
</organism>
<dbReference type="PANTHER" id="PTHR11895">
    <property type="entry name" value="TRANSAMIDASE"/>
    <property type="match status" value="1"/>
</dbReference>
<accession>A0A133Y3M2</accession>
<dbReference type="AlphaFoldDB" id="A0A133Y3M2"/>
<dbReference type="Proteomes" id="UP000070422">
    <property type="component" value="Unassembled WGS sequence"/>
</dbReference>
<dbReference type="InterPro" id="IPR023631">
    <property type="entry name" value="Amidase_dom"/>
</dbReference>